<name>A0A2C9UER5_MANES</name>
<evidence type="ECO:0000259" key="9">
    <source>
        <dbReference type="PROSITE" id="PS51294"/>
    </source>
</evidence>
<feature type="domain" description="HTH myb-type" evidence="9">
    <location>
        <begin position="24"/>
        <end position="76"/>
    </location>
</feature>
<comment type="subcellular location">
    <subcellularLocation>
        <location evidence="1">Nucleus</location>
    </subcellularLocation>
</comment>
<dbReference type="Proteomes" id="UP000091857">
    <property type="component" value="Chromosome 15"/>
</dbReference>
<dbReference type="SMART" id="SM00717">
    <property type="entry name" value="SANT"/>
    <property type="match status" value="2"/>
</dbReference>
<dbReference type="AlphaFoldDB" id="A0A2C9UER5"/>
<proteinExistence type="predicted"/>
<gene>
    <name evidence="10" type="ORF">MANES_15G108200v8</name>
</gene>
<keyword evidence="2" id="KW-0677">Repeat</keyword>
<keyword evidence="5" id="KW-0804">Transcription</keyword>
<dbReference type="Pfam" id="PF00249">
    <property type="entry name" value="Myb_DNA-binding"/>
    <property type="match status" value="2"/>
</dbReference>
<dbReference type="OMA" id="DMNCCAD"/>
<evidence type="ECO:0000313" key="10">
    <source>
        <dbReference type="EMBL" id="OAY28973.1"/>
    </source>
</evidence>
<feature type="domain" description="Myb-like" evidence="8">
    <location>
        <begin position="24"/>
        <end position="76"/>
    </location>
</feature>
<dbReference type="PANTHER" id="PTHR47994">
    <property type="entry name" value="F14D16.11-RELATED"/>
    <property type="match status" value="1"/>
</dbReference>
<dbReference type="OrthoDB" id="2143914at2759"/>
<sequence>MRNPSPSASAGEGPQPAKTPCCSKVGLKRGPWTPEEDELLVNYIKKEGEGRWRTLPKRAGLLRCGKSCRLRWMNYLRPCVKRGQIAPDEEDLILRLHRLLGNRWSLIAGRIPGRTDNEIKNYWNTHLSKKLISQGIDPRTHKPLNLESFDHQKASSSKANRKTSGLMSNNNNSTVAAPSSGVEETNSGGSTQIISNKENVCIENTSLDHHYQLTGNNNADPSHGYSSLLNCGNGTCGMHLISNAQGLSNEEDEDINYGTDDVFSSFLNSLINEEAFTSQQMQQEGNLIVASSDPLLSTSTSTFGYGPSWESVLMSPTNQNDPSKRVNDHLH</sequence>
<evidence type="ECO:0000259" key="8">
    <source>
        <dbReference type="PROSITE" id="PS50090"/>
    </source>
</evidence>
<dbReference type="Gramene" id="Manes.15G108200.1.v8.1">
    <property type="protein sequence ID" value="Manes.15G108200.1.v8.1.CDS"/>
    <property type="gene ID" value="Manes.15G108200.v8.1"/>
</dbReference>
<accession>A0A2C9UER5</accession>
<dbReference type="STRING" id="3983.A0A2C9UER5"/>
<keyword evidence="4" id="KW-0238">DNA-binding</keyword>
<evidence type="ECO:0000256" key="2">
    <source>
        <dbReference type="ARBA" id="ARBA00022737"/>
    </source>
</evidence>
<dbReference type="CDD" id="cd00167">
    <property type="entry name" value="SANT"/>
    <property type="match status" value="2"/>
</dbReference>
<keyword evidence="3" id="KW-0805">Transcription regulation</keyword>
<dbReference type="InterPro" id="IPR015495">
    <property type="entry name" value="Myb_TF_plants"/>
</dbReference>
<dbReference type="GO" id="GO:0005634">
    <property type="term" value="C:nucleus"/>
    <property type="evidence" value="ECO:0000318"/>
    <property type="project" value="GO_Central"/>
</dbReference>
<dbReference type="GO" id="GO:0000987">
    <property type="term" value="F:cis-regulatory region sequence-specific DNA binding"/>
    <property type="evidence" value="ECO:0000318"/>
    <property type="project" value="GO_Central"/>
</dbReference>
<feature type="domain" description="HTH myb-type" evidence="9">
    <location>
        <begin position="77"/>
        <end position="131"/>
    </location>
</feature>
<dbReference type="SMR" id="A0A2C9UER5"/>
<dbReference type="FunFam" id="1.10.10.60:FF:000121">
    <property type="entry name" value="Myb transcription factor"/>
    <property type="match status" value="1"/>
</dbReference>
<keyword evidence="11" id="KW-1185">Reference proteome</keyword>
<dbReference type="PROSITE" id="PS50090">
    <property type="entry name" value="MYB_LIKE"/>
    <property type="match status" value="2"/>
</dbReference>
<dbReference type="InterPro" id="IPR009057">
    <property type="entry name" value="Homeodomain-like_sf"/>
</dbReference>
<dbReference type="SUPFAM" id="SSF46689">
    <property type="entry name" value="Homeodomain-like"/>
    <property type="match status" value="1"/>
</dbReference>
<protein>
    <recommendedName>
        <fullName evidence="12">MYB family protein</fullName>
    </recommendedName>
</protein>
<dbReference type="GO" id="GO:0006355">
    <property type="term" value="P:regulation of DNA-templated transcription"/>
    <property type="evidence" value="ECO:0000318"/>
    <property type="project" value="GO_Central"/>
</dbReference>
<reference evidence="11" key="1">
    <citation type="journal article" date="2016" name="Nat. Biotechnol.">
        <title>Sequencing wild and cultivated cassava and related species reveals extensive interspecific hybridization and genetic diversity.</title>
        <authorList>
            <person name="Bredeson J.V."/>
            <person name="Lyons J.B."/>
            <person name="Prochnik S.E."/>
            <person name="Wu G.A."/>
            <person name="Ha C.M."/>
            <person name="Edsinger-Gonzales E."/>
            <person name="Grimwood J."/>
            <person name="Schmutz J."/>
            <person name="Rabbi I.Y."/>
            <person name="Egesi C."/>
            <person name="Nauluvula P."/>
            <person name="Lebot V."/>
            <person name="Ndunguru J."/>
            <person name="Mkamilo G."/>
            <person name="Bart R.S."/>
            <person name="Setter T.L."/>
            <person name="Gleadow R.M."/>
            <person name="Kulakow P."/>
            <person name="Ferguson M.E."/>
            <person name="Rounsley S."/>
            <person name="Rokhsar D.S."/>
        </authorList>
    </citation>
    <scope>NUCLEOTIDE SEQUENCE [LARGE SCALE GENOMIC DNA]</scope>
    <source>
        <strain evidence="11">cv. AM560-2</strain>
    </source>
</reference>
<dbReference type="EMBL" id="CM004401">
    <property type="protein sequence ID" value="OAY28973.1"/>
    <property type="molecule type" value="Genomic_DNA"/>
</dbReference>
<dbReference type="Gene3D" id="1.10.10.60">
    <property type="entry name" value="Homeodomain-like"/>
    <property type="match status" value="2"/>
</dbReference>
<evidence type="ECO:0000256" key="5">
    <source>
        <dbReference type="ARBA" id="ARBA00023163"/>
    </source>
</evidence>
<dbReference type="PROSITE" id="PS51294">
    <property type="entry name" value="HTH_MYB"/>
    <property type="match status" value="2"/>
</dbReference>
<comment type="caution">
    <text evidence="10">The sequence shown here is derived from an EMBL/GenBank/DDBJ whole genome shotgun (WGS) entry which is preliminary data.</text>
</comment>
<evidence type="ECO:0000313" key="11">
    <source>
        <dbReference type="Proteomes" id="UP000091857"/>
    </source>
</evidence>
<evidence type="ECO:0000256" key="3">
    <source>
        <dbReference type="ARBA" id="ARBA00023015"/>
    </source>
</evidence>
<feature type="region of interest" description="Disordered" evidence="7">
    <location>
        <begin position="142"/>
        <end position="191"/>
    </location>
</feature>
<evidence type="ECO:0008006" key="12">
    <source>
        <dbReference type="Google" id="ProtNLM"/>
    </source>
</evidence>
<feature type="compositionally biased region" description="Polar residues" evidence="7">
    <location>
        <begin position="154"/>
        <end position="191"/>
    </location>
</feature>
<organism evidence="10 11">
    <name type="scientific">Manihot esculenta</name>
    <name type="common">Cassava</name>
    <name type="synonym">Jatropha manihot</name>
    <dbReference type="NCBI Taxonomy" id="3983"/>
    <lineage>
        <taxon>Eukaryota</taxon>
        <taxon>Viridiplantae</taxon>
        <taxon>Streptophyta</taxon>
        <taxon>Embryophyta</taxon>
        <taxon>Tracheophyta</taxon>
        <taxon>Spermatophyta</taxon>
        <taxon>Magnoliopsida</taxon>
        <taxon>eudicotyledons</taxon>
        <taxon>Gunneridae</taxon>
        <taxon>Pentapetalae</taxon>
        <taxon>rosids</taxon>
        <taxon>fabids</taxon>
        <taxon>Malpighiales</taxon>
        <taxon>Euphorbiaceae</taxon>
        <taxon>Crotonoideae</taxon>
        <taxon>Manihoteae</taxon>
        <taxon>Manihot</taxon>
    </lineage>
</organism>
<evidence type="ECO:0000256" key="4">
    <source>
        <dbReference type="ARBA" id="ARBA00023125"/>
    </source>
</evidence>
<evidence type="ECO:0000256" key="1">
    <source>
        <dbReference type="ARBA" id="ARBA00004123"/>
    </source>
</evidence>
<dbReference type="FunFam" id="1.10.10.60:FF:000254">
    <property type="entry name" value="transcription repressor MYB5-like"/>
    <property type="match status" value="1"/>
</dbReference>
<feature type="domain" description="Myb-like" evidence="8">
    <location>
        <begin position="77"/>
        <end position="127"/>
    </location>
</feature>
<feature type="region of interest" description="Disordered" evidence="7">
    <location>
        <begin position="1"/>
        <end position="23"/>
    </location>
</feature>
<keyword evidence="6" id="KW-0539">Nucleus</keyword>
<dbReference type="InterPro" id="IPR001005">
    <property type="entry name" value="SANT/Myb"/>
</dbReference>
<evidence type="ECO:0000256" key="6">
    <source>
        <dbReference type="ARBA" id="ARBA00023242"/>
    </source>
</evidence>
<dbReference type="PANTHER" id="PTHR47994:SF5">
    <property type="entry name" value="F14D16.11-RELATED"/>
    <property type="match status" value="1"/>
</dbReference>
<evidence type="ECO:0000256" key="7">
    <source>
        <dbReference type="SAM" id="MobiDB-lite"/>
    </source>
</evidence>
<dbReference type="InterPro" id="IPR017930">
    <property type="entry name" value="Myb_dom"/>
</dbReference>